<evidence type="ECO:0000259" key="10">
    <source>
        <dbReference type="Pfam" id="PF13090"/>
    </source>
</evidence>
<protein>
    <recommendedName>
        <fullName evidence="6 7">Polyphosphate kinase</fullName>
        <ecNumber evidence="6 7">2.7.4.1</ecNumber>
    </recommendedName>
    <alternativeName>
        <fullName evidence="6">ATP-polyphosphate phosphotransferase</fullName>
    </alternativeName>
    <alternativeName>
        <fullName evidence="6">Polyphosphoric acid kinase</fullName>
    </alternativeName>
</protein>
<proteinExistence type="inferred from homology"/>
<feature type="binding site" evidence="6">
    <location>
        <position position="405"/>
    </location>
    <ligand>
        <name>Mg(2+)</name>
        <dbReference type="ChEBI" id="CHEBI:18420"/>
    </ligand>
</feature>
<comment type="PTM">
    <text evidence="6 7">An intermediate of this reaction is the autophosphorylated ppk in which a phosphate is covalently linked to a histidine residue through a N-P bond.</text>
</comment>
<feature type="domain" description="Polyphosphate kinase C-terminal" evidence="10">
    <location>
        <begin position="503"/>
        <end position="675"/>
    </location>
</feature>
<reference evidence="12" key="1">
    <citation type="journal article" date="2021" name="PeerJ">
        <title>Extensive microbial diversity within the chicken gut microbiome revealed by metagenomics and culture.</title>
        <authorList>
            <person name="Gilroy R."/>
            <person name="Ravi A."/>
            <person name="Getino M."/>
            <person name="Pursley I."/>
            <person name="Horton D.L."/>
            <person name="Alikhan N.F."/>
            <person name="Baker D."/>
            <person name="Gharbi K."/>
            <person name="Hall N."/>
            <person name="Watson M."/>
            <person name="Adriaenssens E.M."/>
            <person name="Foster-Nyarko E."/>
            <person name="Jarju S."/>
            <person name="Secka A."/>
            <person name="Antonio M."/>
            <person name="Oren A."/>
            <person name="Chaudhuri R.R."/>
            <person name="La Ragione R."/>
            <person name="Hildebrand F."/>
            <person name="Pallen M.J."/>
        </authorList>
    </citation>
    <scope>NUCLEOTIDE SEQUENCE</scope>
    <source>
        <strain evidence="12">2239</strain>
    </source>
</reference>
<dbReference type="NCBIfam" id="NF003921">
    <property type="entry name" value="PRK05443.2-2"/>
    <property type="match status" value="1"/>
</dbReference>
<dbReference type="InterPro" id="IPR036832">
    <property type="entry name" value="PPK_N_dom_sf"/>
</dbReference>
<evidence type="ECO:0000313" key="13">
    <source>
        <dbReference type="Proteomes" id="UP000824193"/>
    </source>
</evidence>
<comment type="cofactor">
    <cofactor evidence="6">
        <name>Mg(2+)</name>
        <dbReference type="ChEBI" id="CHEBI:18420"/>
    </cofactor>
</comment>
<comment type="similarity">
    <text evidence="6 7">Belongs to the polyphosphate kinase 1 (PPK1) family.</text>
</comment>
<feature type="domain" description="Polyphosphate kinase middle" evidence="8">
    <location>
        <begin position="124"/>
        <end position="304"/>
    </location>
</feature>
<dbReference type="GO" id="GO:0006799">
    <property type="term" value="P:polyphosphate biosynthetic process"/>
    <property type="evidence" value="ECO:0007669"/>
    <property type="project" value="UniProtKB-UniRule"/>
</dbReference>
<dbReference type="GO" id="GO:0009358">
    <property type="term" value="C:polyphosphate kinase complex"/>
    <property type="evidence" value="ECO:0007669"/>
    <property type="project" value="InterPro"/>
</dbReference>
<evidence type="ECO:0000256" key="7">
    <source>
        <dbReference type="RuleBase" id="RU003800"/>
    </source>
</evidence>
<dbReference type="AlphaFoldDB" id="A0A9D2AE01"/>
<evidence type="ECO:0000256" key="6">
    <source>
        <dbReference type="HAMAP-Rule" id="MF_00347"/>
    </source>
</evidence>
<dbReference type="Proteomes" id="UP000824193">
    <property type="component" value="Unassembled WGS sequence"/>
</dbReference>
<dbReference type="InterPro" id="IPR036830">
    <property type="entry name" value="PP_kinase_middle_dom_sf"/>
</dbReference>
<keyword evidence="2 6" id="KW-0808">Transferase</keyword>
<dbReference type="Pfam" id="PF13090">
    <property type="entry name" value="PP_kinase_C"/>
    <property type="match status" value="1"/>
</dbReference>
<dbReference type="InterPro" id="IPR041108">
    <property type="entry name" value="PP_kinase_C_1"/>
</dbReference>
<feature type="active site" description="Phosphohistidine intermediate" evidence="6">
    <location>
        <position position="435"/>
    </location>
</feature>
<dbReference type="SUPFAM" id="SSF143724">
    <property type="entry name" value="PHP14-like"/>
    <property type="match status" value="1"/>
</dbReference>
<feature type="binding site" evidence="6">
    <location>
        <position position="564"/>
    </location>
    <ligand>
        <name>ATP</name>
        <dbReference type="ChEBI" id="CHEBI:30616"/>
    </ligand>
</feature>
<keyword evidence="5 6" id="KW-0067">ATP-binding</keyword>
<dbReference type="InterPro" id="IPR003414">
    <property type="entry name" value="PP_kinase"/>
</dbReference>
<keyword evidence="4 6" id="KW-0418">Kinase</keyword>
<evidence type="ECO:0000256" key="1">
    <source>
        <dbReference type="ARBA" id="ARBA00022553"/>
    </source>
</evidence>
<name>A0A9D2AE01_9FIRM</name>
<dbReference type="Pfam" id="PF02503">
    <property type="entry name" value="PP_kinase"/>
    <property type="match status" value="1"/>
</dbReference>
<dbReference type="GO" id="GO:0046872">
    <property type="term" value="F:metal ion binding"/>
    <property type="evidence" value="ECO:0007669"/>
    <property type="project" value="UniProtKB-KW"/>
</dbReference>
<feature type="binding site" evidence="6">
    <location>
        <position position="468"/>
    </location>
    <ligand>
        <name>ATP</name>
        <dbReference type="ChEBI" id="CHEBI:30616"/>
    </ligand>
</feature>
<dbReference type="InterPro" id="IPR024953">
    <property type="entry name" value="PP_kinase_middle"/>
</dbReference>
<dbReference type="Gene3D" id="3.30.1840.10">
    <property type="entry name" value="Polyphosphate kinase middle domain"/>
    <property type="match status" value="1"/>
</dbReference>
<feature type="binding site" evidence="6">
    <location>
        <position position="47"/>
    </location>
    <ligand>
        <name>ATP</name>
        <dbReference type="ChEBI" id="CHEBI:30616"/>
    </ligand>
</feature>
<comment type="catalytic activity">
    <reaction evidence="6 7">
        <text>[phosphate](n) + ATP = [phosphate](n+1) + ADP</text>
        <dbReference type="Rhea" id="RHEA:19573"/>
        <dbReference type="Rhea" id="RHEA-COMP:9859"/>
        <dbReference type="Rhea" id="RHEA-COMP:14280"/>
        <dbReference type="ChEBI" id="CHEBI:16838"/>
        <dbReference type="ChEBI" id="CHEBI:30616"/>
        <dbReference type="ChEBI" id="CHEBI:456216"/>
        <dbReference type="EC" id="2.7.4.1"/>
    </reaction>
</comment>
<feature type="binding site" evidence="6">
    <location>
        <position position="592"/>
    </location>
    <ligand>
        <name>ATP</name>
        <dbReference type="ChEBI" id="CHEBI:30616"/>
    </ligand>
</feature>
<evidence type="ECO:0000256" key="4">
    <source>
        <dbReference type="ARBA" id="ARBA00022777"/>
    </source>
</evidence>
<reference evidence="12" key="2">
    <citation type="submission" date="2021-04" db="EMBL/GenBank/DDBJ databases">
        <authorList>
            <person name="Gilroy R."/>
        </authorList>
    </citation>
    <scope>NUCLEOTIDE SEQUENCE</scope>
    <source>
        <strain evidence="12">2239</strain>
    </source>
</reference>
<organism evidence="12 13">
    <name type="scientific">Candidatus Allofournierella pullicola</name>
    <dbReference type="NCBI Taxonomy" id="2838596"/>
    <lineage>
        <taxon>Bacteria</taxon>
        <taxon>Bacillati</taxon>
        <taxon>Bacillota</taxon>
        <taxon>Clostridia</taxon>
        <taxon>Eubacteriales</taxon>
        <taxon>Oscillospiraceae</taxon>
        <taxon>Allofournierella</taxon>
    </lineage>
</organism>
<evidence type="ECO:0000256" key="3">
    <source>
        <dbReference type="ARBA" id="ARBA00022741"/>
    </source>
</evidence>
<evidence type="ECO:0000256" key="5">
    <source>
        <dbReference type="ARBA" id="ARBA00022840"/>
    </source>
</evidence>
<evidence type="ECO:0000259" key="11">
    <source>
        <dbReference type="Pfam" id="PF17941"/>
    </source>
</evidence>
<dbReference type="Pfam" id="PF17941">
    <property type="entry name" value="PP_kinase_C_1"/>
    <property type="match status" value="1"/>
</dbReference>
<dbReference type="NCBIfam" id="NF003917">
    <property type="entry name" value="PRK05443.1-1"/>
    <property type="match status" value="1"/>
</dbReference>
<dbReference type="NCBIfam" id="TIGR03705">
    <property type="entry name" value="poly_P_kin"/>
    <property type="match status" value="1"/>
</dbReference>
<gene>
    <name evidence="12" type="primary">ppk1</name>
    <name evidence="6" type="synonym">ppk</name>
    <name evidence="12" type="ORF">H9865_04810</name>
</gene>
<accession>A0A9D2AE01</accession>
<dbReference type="EC" id="2.7.4.1" evidence="6 7"/>
<dbReference type="SUPFAM" id="SSF140356">
    <property type="entry name" value="PPK N-terminal domain-like"/>
    <property type="match status" value="1"/>
</dbReference>
<dbReference type="Gene3D" id="1.20.58.310">
    <property type="entry name" value="Polyphosphate kinase N-terminal domain"/>
    <property type="match status" value="1"/>
</dbReference>
<dbReference type="PANTHER" id="PTHR30218">
    <property type="entry name" value="POLYPHOSPHATE KINASE"/>
    <property type="match status" value="1"/>
</dbReference>
<dbReference type="PANTHER" id="PTHR30218:SF0">
    <property type="entry name" value="POLYPHOSPHATE KINASE"/>
    <property type="match status" value="1"/>
</dbReference>
<keyword evidence="6" id="KW-0479">Metal-binding</keyword>
<sequence length="719" mass="82496">MEPQRQSVFINRELSWLDFDRRVLALGKEKSVPLAERMKFTAIYGSNLDEFFMVRVGSLYDRTLLKNEITDNKTKLTAAQQLAAIMPKTADLQQQCDKIVVKLRQHLAEQGYVRIDFQNLAKEDERFWKKYFLSEMLPVLSPQIIDHRHPFPFLRNQEIYLCATLKAKGEDTVSYGLIPISSQFDRMLYLKKDDQLLYGLAEELILRFADLVFPKGMLQKKCLFRVTRNADIDVKEGMFDQDIDYRQVMSELLKKRRKLAAVRLQFWNEPPQEVAKYLCEKLMLPEKQCFYQESPLDLSCYFKLAARLQADGRSDLFYPVAKPMQAPANFKLSEEAKHRDVLIAYPYQSMRPFIKMLMAAAYDPDVVSIKMTLYRMANNSQIVQALVAAAENGKEVVTIVELRARFDEQNNIDWSKKLEEAGCTVIYGLDDYKVHSKLTLITRRSKGHYFYTTQIGTGNYNEKTSEQYTDLSFVTTNQEVGEEAAAVFNNLAVERLTDDTEHLIVAPLHFKSVLLKEMDAEIEKARLGQPARIILKNNSISDKNIIEKLVEASQAGVPTDMIVRGICCVQAGLPGQTDHLHIRSIVGRYLEHSRIYAFGEGENLRIYMASGDFLTRNTERRVEVGIRVDDPAIAKQLWDILQLQLADNVNAREMRPDGSYAKVKPAEGQPLVDSQMELYNYFKDGFTATVPAGPEKKNGKETSPSTGLLSRLRNWFHRS</sequence>
<comment type="caution">
    <text evidence="12">The sequence shown here is derived from an EMBL/GenBank/DDBJ whole genome shotgun (WGS) entry which is preliminary data.</text>
</comment>
<evidence type="ECO:0000259" key="9">
    <source>
        <dbReference type="Pfam" id="PF13089"/>
    </source>
</evidence>
<comment type="function">
    <text evidence="6 7">Catalyzes the reversible transfer of the terminal phosphate of ATP to form a long-chain polyphosphate (polyP).</text>
</comment>
<dbReference type="GO" id="GO:0008976">
    <property type="term" value="F:polyphosphate kinase activity"/>
    <property type="evidence" value="ECO:0007669"/>
    <property type="project" value="UniProtKB-UniRule"/>
</dbReference>
<dbReference type="GO" id="GO:0005524">
    <property type="term" value="F:ATP binding"/>
    <property type="evidence" value="ECO:0007669"/>
    <property type="project" value="UniProtKB-KW"/>
</dbReference>
<feature type="domain" description="Polyphosphate kinase N-terminal" evidence="9">
    <location>
        <begin position="9"/>
        <end position="111"/>
    </location>
</feature>
<dbReference type="HAMAP" id="MF_00347">
    <property type="entry name" value="Polyphosphate_kinase"/>
    <property type="match status" value="1"/>
</dbReference>
<evidence type="ECO:0000313" key="12">
    <source>
        <dbReference type="EMBL" id="HIX05412.1"/>
    </source>
</evidence>
<feature type="binding site" evidence="6">
    <location>
        <position position="375"/>
    </location>
    <ligand>
        <name>Mg(2+)</name>
        <dbReference type="ChEBI" id="CHEBI:18420"/>
    </ligand>
</feature>
<evidence type="ECO:0000256" key="2">
    <source>
        <dbReference type="ARBA" id="ARBA00022679"/>
    </source>
</evidence>
<evidence type="ECO:0000259" key="8">
    <source>
        <dbReference type="Pfam" id="PF02503"/>
    </source>
</evidence>
<dbReference type="EMBL" id="DXFW01000012">
    <property type="protein sequence ID" value="HIX05412.1"/>
    <property type="molecule type" value="Genomic_DNA"/>
</dbReference>
<dbReference type="InterPro" id="IPR025198">
    <property type="entry name" value="PPK_N_dom"/>
</dbReference>
<dbReference type="SUPFAM" id="SSF56024">
    <property type="entry name" value="Phospholipase D/nuclease"/>
    <property type="match status" value="2"/>
</dbReference>
<feature type="domain" description="Polyphosphate kinase C-terminal" evidence="11">
    <location>
        <begin position="334"/>
        <end position="492"/>
    </location>
</feature>
<dbReference type="Gene3D" id="3.30.870.10">
    <property type="entry name" value="Endonuclease Chain A"/>
    <property type="match status" value="2"/>
</dbReference>
<keyword evidence="1 6" id="KW-0597">Phosphoprotein</keyword>
<dbReference type="InterPro" id="IPR025200">
    <property type="entry name" value="PPK_C_dom2"/>
</dbReference>
<dbReference type="PIRSF" id="PIRSF015589">
    <property type="entry name" value="PP_kinase"/>
    <property type="match status" value="1"/>
</dbReference>
<keyword evidence="3 6" id="KW-0547">Nucleotide-binding</keyword>
<keyword evidence="6" id="KW-0460">Magnesium</keyword>
<dbReference type="Pfam" id="PF13089">
    <property type="entry name" value="PP_kinase_N"/>
    <property type="match status" value="1"/>
</dbReference>